<protein>
    <recommendedName>
        <fullName evidence="1">DUF7708 domain-containing protein</fullName>
    </recommendedName>
</protein>
<keyword evidence="3" id="KW-1185">Reference proteome</keyword>
<dbReference type="EMBL" id="JAKJXO020000020">
    <property type="protein sequence ID" value="KAL1592712.1"/>
    <property type="molecule type" value="Genomic_DNA"/>
</dbReference>
<proteinExistence type="predicted"/>
<sequence length="106" mass="12150">MRAIFEESLTKFKKKLGSHSTKRARIDAFKAATLQDVVDEVTKARTIYEKKTGDSRLRKNLVSLSQRVAYYGKVLDVMVQHHPEYVSLAWGAMKLVFGVRIFQDVC</sequence>
<evidence type="ECO:0000259" key="1">
    <source>
        <dbReference type="Pfam" id="PF24809"/>
    </source>
</evidence>
<accession>A0ABR3QKM9</accession>
<name>A0ABR3QKM9_9PLEO</name>
<organism evidence="2 3">
    <name type="scientific">Paraconiothyrium brasiliense</name>
    <dbReference type="NCBI Taxonomy" id="300254"/>
    <lineage>
        <taxon>Eukaryota</taxon>
        <taxon>Fungi</taxon>
        <taxon>Dikarya</taxon>
        <taxon>Ascomycota</taxon>
        <taxon>Pezizomycotina</taxon>
        <taxon>Dothideomycetes</taxon>
        <taxon>Pleosporomycetidae</taxon>
        <taxon>Pleosporales</taxon>
        <taxon>Massarineae</taxon>
        <taxon>Didymosphaeriaceae</taxon>
        <taxon>Paraconiothyrium</taxon>
    </lineage>
</organism>
<evidence type="ECO:0000313" key="2">
    <source>
        <dbReference type="EMBL" id="KAL1592712.1"/>
    </source>
</evidence>
<reference evidence="2 3" key="1">
    <citation type="submission" date="2024-02" db="EMBL/GenBank/DDBJ databases">
        <title>De novo assembly and annotation of 12 fungi associated with fruit tree decline syndrome in Ontario, Canada.</title>
        <authorList>
            <person name="Sulman M."/>
            <person name="Ellouze W."/>
            <person name="Ilyukhin E."/>
        </authorList>
    </citation>
    <scope>NUCLEOTIDE SEQUENCE [LARGE SCALE GENOMIC DNA]</scope>
    <source>
        <strain evidence="2 3">M42-189</strain>
    </source>
</reference>
<dbReference type="InterPro" id="IPR056125">
    <property type="entry name" value="DUF7708"/>
</dbReference>
<evidence type="ECO:0000313" key="3">
    <source>
        <dbReference type="Proteomes" id="UP001521785"/>
    </source>
</evidence>
<gene>
    <name evidence="2" type="ORF">SLS60_011128</name>
</gene>
<dbReference type="Proteomes" id="UP001521785">
    <property type="component" value="Unassembled WGS sequence"/>
</dbReference>
<comment type="caution">
    <text evidence="2">The sequence shown here is derived from an EMBL/GenBank/DDBJ whole genome shotgun (WGS) entry which is preliminary data.</text>
</comment>
<dbReference type="Pfam" id="PF24809">
    <property type="entry name" value="DUF7708"/>
    <property type="match status" value="1"/>
</dbReference>
<feature type="domain" description="DUF7708" evidence="1">
    <location>
        <begin position="60"/>
        <end position="99"/>
    </location>
</feature>